<reference evidence="1" key="1">
    <citation type="submission" date="2022-07" db="EMBL/GenBank/DDBJ databases">
        <title>Genome Sequence of Lecanicillium saksenae.</title>
        <authorList>
            <person name="Buettner E."/>
        </authorList>
    </citation>
    <scope>NUCLEOTIDE SEQUENCE</scope>
    <source>
        <strain evidence="1">VT-O1</strain>
    </source>
</reference>
<sequence length="1231" mass="138948">MCYPSLAQAALVPAKDASTPQASGTQHACAPDAPQHSRQIHLLEIIAILSAHARPNRVAAHSLAAMPSSKRTHPPVGVEENRELTNVQCASSSMAQGGQSNKRLRLSLENDDLGEETADRENTAASGSEDESENGVDYDDVPPLTQYEIMRDAGFKHLENLELDDERATQKLLRRPRSLGDNMVAESGIIESITCYNFMCHERLHVELGPLINFIVGENGSGKSAVLTALTLCLGGKASDTNRGGSLKSFVKEGQEQGKLVVKIKNAGSDAYQPDIYGDSIIVERHFSKTGSSGFKIKTTDNKVISTKKQEVDEISEWFALQMGNPLTILSQDNARQFLNSATPAQKYKYFVSGVQLEQLDNDYRMSQDTLDKTLNLREDINEKIAFVKKEMEHALRLAETAQKNQSLREKARLYRCQLVWYQVVEQENTLEQLKASIVTKTSRIADAEKECEDMGKALQEAEQKLQRLQSAREDLNIERDAIQEKVHLAEAVFSAARKDLTDLHLEERDAHGRLKSTRGEIHSFEKKIEEEEKRLGESTGAARAEKDAQLDEARAKERGIAQKISDGSDSLPEKQNNVRDAEDSLKRQQLLRETKRNDVSIAERGLSDLQKSTGSAYDGFDREITALVKSIATHQGFETKPVGPIGAHVKLLKPEWSGILEKTFGESLNAFVVRSKEDQSKLSEIMQRNGMKRQPPIFIAYGGHLDTRSQEPSDDFDTILRVLEFDDDIFRTQLIINSQIEKIILVQDRADAEKIMVDRGAPPRNVAACLCFHDGKGKRGQGLRLTNRNGNIGTAPIVPSGMRPRMQSDSGRQLAIQRENLTQLEVELKELSSEERLCQQALQKSKAELESHRRNQRQLETQLRHAQADVEQISMEMDAFEGADGRLVTLRADLELKHKEEEQLGSQYGNMKLAKVDLNKKAEAAKKDLEEVRREAETFSERVQKADMKIQSTESMRRIAVAKKNAAYEQADIERAERRRAEERRDQKAAEVADFTRQAIEVAPDRVYIPEGETWQSIEKKYQKIGDQLAMREQRLGATDQQIYDRASEAKKRYETVVEETDSLDRMIDSLKGAITQRLYLWRQFQRQISARIRIQFNYLLSERGFRGKIDLRHKERKVVLHIEPDETRKSSGGRDTKTLSGGEKSFSSICMLLSVWEAIGSPIRCLDEFDVFMDNVNRAISTNMLVDAARRSVSRQYILITPNAIEGRARLDKDVKIIRLTDPRQRTLI</sequence>
<accession>A0ACC1R7N2</accession>
<name>A0ACC1R7N2_9HYPO</name>
<organism evidence="1 2">
    <name type="scientific">Lecanicillium saksenae</name>
    <dbReference type="NCBI Taxonomy" id="468837"/>
    <lineage>
        <taxon>Eukaryota</taxon>
        <taxon>Fungi</taxon>
        <taxon>Dikarya</taxon>
        <taxon>Ascomycota</taxon>
        <taxon>Pezizomycotina</taxon>
        <taxon>Sordariomycetes</taxon>
        <taxon>Hypocreomycetidae</taxon>
        <taxon>Hypocreales</taxon>
        <taxon>Cordycipitaceae</taxon>
        <taxon>Lecanicillium</taxon>
    </lineage>
</organism>
<evidence type="ECO:0000313" key="1">
    <source>
        <dbReference type="EMBL" id="KAJ3499785.1"/>
    </source>
</evidence>
<evidence type="ECO:0000313" key="2">
    <source>
        <dbReference type="Proteomes" id="UP001148737"/>
    </source>
</evidence>
<protein>
    <submittedName>
        <fullName evidence="1">Uncharacterized protein</fullName>
    </submittedName>
</protein>
<dbReference type="Proteomes" id="UP001148737">
    <property type="component" value="Unassembled WGS sequence"/>
</dbReference>
<keyword evidence="2" id="KW-1185">Reference proteome</keyword>
<gene>
    <name evidence="1" type="ORF">NLG97_g47</name>
</gene>
<proteinExistence type="predicted"/>
<comment type="caution">
    <text evidence="1">The sequence shown here is derived from an EMBL/GenBank/DDBJ whole genome shotgun (WGS) entry which is preliminary data.</text>
</comment>
<dbReference type="EMBL" id="JANAKD010000002">
    <property type="protein sequence ID" value="KAJ3499785.1"/>
    <property type="molecule type" value="Genomic_DNA"/>
</dbReference>